<evidence type="ECO:0000256" key="1">
    <source>
        <dbReference type="SAM" id="Coils"/>
    </source>
</evidence>
<feature type="compositionally biased region" description="Low complexity" evidence="2">
    <location>
        <begin position="161"/>
        <end position="170"/>
    </location>
</feature>
<feature type="region of interest" description="Disordered" evidence="2">
    <location>
        <begin position="531"/>
        <end position="760"/>
    </location>
</feature>
<feature type="compositionally biased region" description="Basic and acidic residues" evidence="2">
    <location>
        <begin position="725"/>
        <end position="736"/>
    </location>
</feature>
<feature type="compositionally biased region" description="Low complexity" evidence="2">
    <location>
        <begin position="40"/>
        <end position="53"/>
    </location>
</feature>
<accession>A0ABP0N0Q4</accession>
<feature type="compositionally biased region" description="Basic and acidic residues" evidence="2">
    <location>
        <begin position="1002"/>
        <end position="1028"/>
    </location>
</feature>
<feature type="region of interest" description="Disordered" evidence="2">
    <location>
        <begin position="808"/>
        <end position="855"/>
    </location>
</feature>
<sequence length="1330" mass="145641">MSARASPVRPVVSRVKLPQPGRGQVRVADITAGSGCAEPGSRSGSARSLAARSVPTPVLDSSPGAAVTRHVRTPELRHGSTLESIRSLHRSSSENVLVRSLQRTGSSARDGPDETIASQPGSTSTGKGFEASLPAASVWNPVPLPDPPVTPRPDVAPDHVAPNAATATPPVSQLHSKEPRVLRANSDAKPSVRAAPGRPKSRPRRQGSSGPRPQSEPPQTGQTGVTGVLPGVLPKLLDEIEDHLLRQTARPPVDASSWLQETAQLEIYAEEMRKLLHTFEAGELVTEAPSAPARARGRRAAAPKGSVPVRELSVLRGDKELRWARQQLKNCELEYLHLQQLLGSSEKQLSAQLRQVQEALEQEKRRVKQLERENHKRERSIARAAERAGGGELGLLAVDGNARALREVERLEAELEVFQMKNSNLRKQVEDEETRLQQNVRSREAQAVKYETLMAKLESEETQRRLAEEQRQVDSEQLEEEQLRAEIRRLQEQRRSGARSTERTLKDRLRRLEELRSQQVEQESYLTHLKASEHQLRQRKAAAAVRRSLRPENSGPSALVDEDIMPLAPNDDLVEPCTAQVVEGADAGGLENPSEESPDPVGVAEDFREVEVEDASGAGEGEQGEAGDAKDGEVEPEEEQHAEKEEENEEMKEKEEHDAENQEREETDEKENEENEEKEKDEEIPEVERAHFEMAELHGVSDDEVPEEEVPPVAVEASLDEVEDPHEMDAEERSQSEIEAAGGVISAAEAPKDASDPPVAEVCEEAVRQEDAAVDPADGMDAVDVAHSLLPPSSEATAQVEVRAEDGAKRHVAIPKAPGLPKQKRKATRRRSGSSLASHTSHGSRGSSRSSARRAPLECRVHRLLAALNDRFLPTEVKGVKEPYRFDSVLAALTCLWRVDGRRVASPQWVQQPSFHQGSTICRVRVPSRSGCNWGLQHVIANAAVLMGCNSSAVAVPEAVAPSTEVVAVESLDDGLDRLPELSVSQPLHAPDDAAASTGQKSHFEDEPRVPMASPEREARDAKSEALRVTKPSPTVSVKSGGALSANASPFRLSVFSTSTDRSLPGDSAFLWGSPQVLFQRFQQQAVRGESLYDSDDEHSGSHRRRGATAFGALGSDLPFLKWSEPHRFRERARDGRGENPARWAQPRASRRGAAGPERTPEPLEPRLTPEEQQRLGKLAARAREVRELIRPQLKSEMDLAEVIDQVARANHFVAESLPHAAETLGVHPSGLVFQALLLRAGAKYGGRGSSAPAVELEPTLSEGKVEKLAWAARELTELLRVKIQDDGDLLLAMRVLEDCRRFFRALSLVAEGRGSSSFQLLEDLSQLKE</sequence>
<protein>
    <recommendedName>
        <fullName evidence="5">Centrosomal protein of 70 kDa</fullName>
    </recommendedName>
</protein>
<feature type="compositionally biased region" description="Basic and acidic residues" evidence="2">
    <location>
        <begin position="1131"/>
        <end position="1140"/>
    </location>
</feature>
<feature type="compositionally biased region" description="Basic and acidic residues" evidence="2">
    <location>
        <begin position="1159"/>
        <end position="1175"/>
    </location>
</feature>
<proteinExistence type="predicted"/>
<reference evidence="3 4" key="1">
    <citation type="submission" date="2024-02" db="EMBL/GenBank/DDBJ databases">
        <authorList>
            <person name="Chen Y."/>
            <person name="Shah S."/>
            <person name="Dougan E. K."/>
            <person name="Thang M."/>
            <person name="Chan C."/>
        </authorList>
    </citation>
    <scope>NUCLEOTIDE SEQUENCE [LARGE SCALE GENOMIC DNA]</scope>
</reference>
<keyword evidence="1" id="KW-0175">Coiled coil</keyword>
<dbReference type="EMBL" id="CAXAMN010020224">
    <property type="protein sequence ID" value="CAK9055850.1"/>
    <property type="molecule type" value="Genomic_DNA"/>
</dbReference>
<feature type="compositionally biased region" description="Basic and acidic residues" evidence="2">
    <location>
        <begin position="627"/>
        <end position="644"/>
    </location>
</feature>
<feature type="region of interest" description="Disordered" evidence="2">
    <location>
        <begin position="1131"/>
        <end position="1176"/>
    </location>
</feature>
<evidence type="ECO:0000313" key="4">
    <source>
        <dbReference type="Proteomes" id="UP001642484"/>
    </source>
</evidence>
<feature type="compositionally biased region" description="Low complexity" evidence="2">
    <location>
        <begin position="837"/>
        <end position="854"/>
    </location>
</feature>
<feature type="compositionally biased region" description="Low complexity" evidence="2">
    <location>
        <begin position="1"/>
        <end position="15"/>
    </location>
</feature>
<feature type="compositionally biased region" description="Basic residues" evidence="2">
    <location>
        <begin position="822"/>
        <end position="832"/>
    </location>
</feature>
<organism evidence="3 4">
    <name type="scientific">Durusdinium trenchii</name>
    <dbReference type="NCBI Taxonomy" id="1381693"/>
    <lineage>
        <taxon>Eukaryota</taxon>
        <taxon>Sar</taxon>
        <taxon>Alveolata</taxon>
        <taxon>Dinophyceae</taxon>
        <taxon>Suessiales</taxon>
        <taxon>Symbiodiniaceae</taxon>
        <taxon>Durusdinium</taxon>
    </lineage>
</organism>
<feature type="region of interest" description="Disordered" evidence="2">
    <location>
        <begin position="985"/>
        <end position="1041"/>
    </location>
</feature>
<comment type="caution">
    <text evidence="3">The sequence shown here is derived from an EMBL/GenBank/DDBJ whole genome shotgun (WGS) entry which is preliminary data.</text>
</comment>
<feature type="compositionally biased region" description="Acidic residues" evidence="2">
    <location>
        <begin position="665"/>
        <end position="685"/>
    </location>
</feature>
<feature type="compositionally biased region" description="Basic and acidic residues" evidence="2">
    <location>
        <begin position="651"/>
        <end position="664"/>
    </location>
</feature>
<name>A0ABP0N0Q4_9DINO</name>
<evidence type="ECO:0000256" key="2">
    <source>
        <dbReference type="SAM" id="MobiDB-lite"/>
    </source>
</evidence>
<evidence type="ECO:0000313" key="3">
    <source>
        <dbReference type="EMBL" id="CAK9055850.1"/>
    </source>
</evidence>
<feature type="compositionally biased region" description="Polar residues" evidence="2">
    <location>
        <begin position="116"/>
        <end position="126"/>
    </location>
</feature>
<keyword evidence="4" id="KW-1185">Reference proteome</keyword>
<gene>
    <name evidence="3" type="ORF">CCMP2556_LOCUS27740</name>
</gene>
<dbReference type="Proteomes" id="UP001642484">
    <property type="component" value="Unassembled WGS sequence"/>
</dbReference>
<feature type="region of interest" description="Disordered" evidence="2">
    <location>
        <begin position="1"/>
        <end position="229"/>
    </location>
</feature>
<feature type="compositionally biased region" description="Pro residues" evidence="2">
    <location>
        <begin position="142"/>
        <end position="151"/>
    </location>
</feature>
<feature type="coiled-coil region" evidence="1">
    <location>
        <begin position="346"/>
        <end position="522"/>
    </location>
</feature>
<evidence type="ECO:0008006" key="5">
    <source>
        <dbReference type="Google" id="ProtNLM"/>
    </source>
</evidence>
<feature type="compositionally biased region" description="Basic and acidic residues" evidence="2">
    <location>
        <begin position="686"/>
        <end position="701"/>
    </location>
</feature>